<comment type="similarity">
    <text evidence="2 3">Belongs to the LOG family.</text>
</comment>
<dbReference type="PATRIC" id="fig|264459.3.peg.4073"/>
<dbReference type="PANTHER" id="PTHR31223">
    <property type="entry name" value="LOG FAMILY PROTEIN YJL055W"/>
    <property type="match status" value="1"/>
</dbReference>
<dbReference type="Gene3D" id="3.40.50.450">
    <property type="match status" value="1"/>
</dbReference>
<dbReference type="AlphaFoldDB" id="A0A0N8SYW6"/>
<dbReference type="InterPro" id="IPR031100">
    <property type="entry name" value="LOG_fam"/>
</dbReference>
<gene>
    <name evidence="4" type="ORF">ALO94_02452</name>
</gene>
<dbReference type="GO" id="GO:0009691">
    <property type="term" value="P:cytokinin biosynthetic process"/>
    <property type="evidence" value="ECO:0007669"/>
    <property type="project" value="UniProtKB-UniRule"/>
</dbReference>
<dbReference type="SUPFAM" id="SSF102405">
    <property type="entry name" value="MCP/YpsA-like"/>
    <property type="match status" value="1"/>
</dbReference>
<dbReference type="RefSeq" id="WP_074843428.1">
    <property type="nucleotide sequence ID" value="NZ_LJRI01001140.1"/>
</dbReference>
<accession>A0A0N8SYW6</accession>
<dbReference type="GO" id="GO:0005829">
    <property type="term" value="C:cytosol"/>
    <property type="evidence" value="ECO:0007669"/>
    <property type="project" value="TreeGrafter"/>
</dbReference>
<dbReference type="NCBIfam" id="TIGR00730">
    <property type="entry name" value="Rossman fold protein, TIGR00730 family"/>
    <property type="match status" value="1"/>
</dbReference>
<name>A0A0N8SYW6_PSESX</name>
<reference evidence="4 5" key="1">
    <citation type="submission" date="2015-09" db="EMBL/GenBank/DDBJ databases">
        <title>Genome announcement of multiple Pseudomonas syringae strains.</title>
        <authorList>
            <person name="Thakur S."/>
            <person name="Wang P.W."/>
            <person name="Gong Y."/>
            <person name="Weir B.S."/>
            <person name="Guttman D.S."/>
        </authorList>
    </citation>
    <scope>NUCLEOTIDE SEQUENCE [LARGE SCALE GENOMIC DNA]</scope>
    <source>
        <strain evidence="4 5">ICMP16929</strain>
    </source>
</reference>
<protein>
    <recommendedName>
        <fullName evidence="3">Cytokinin riboside 5'-monophosphate phosphoribohydrolase</fullName>
        <ecNumber evidence="3">3.2.2.n1</ecNumber>
    </recommendedName>
</protein>
<dbReference type="EC" id="3.2.2.n1" evidence="3"/>
<evidence type="ECO:0000256" key="1">
    <source>
        <dbReference type="ARBA" id="ARBA00000274"/>
    </source>
</evidence>
<dbReference type="EMBL" id="LJRI01001140">
    <property type="protein sequence ID" value="KPY72736.1"/>
    <property type="molecule type" value="Genomic_DNA"/>
</dbReference>
<proteinExistence type="inferred from homology"/>
<dbReference type="PANTHER" id="PTHR31223:SF70">
    <property type="entry name" value="LOG FAMILY PROTEIN YJL055W"/>
    <property type="match status" value="1"/>
</dbReference>
<keyword evidence="3" id="KW-0203">Cytokinin biosynthesis</keyword>
<organism evidence="4 5">
    <name type="scientific">Pseudomonas syringae pv. spinaceae</name>
    <dbReference type="NCBI Taxonomy" id="264459"/>
    <lineage>
        <taxon>Bacteria</taxon>
        <taxon>Pseudomonadati</taxon>
        <taxon>Pseudomonadota</taxon>
        <taxon>Gammaproteobacteria</taxon>
        <taxon>Pseudomonadales</taxon>
        <taxon>Pseudomonadaceae</taxon>
        <taxon>Pseudomonas</taxon>
        <taxon>Pseudomonas syringae</taxon>
    </lineage>
</organism>
<evidence type="ECO:0000313" key="4">
    <source>
        <dbReference type="EMBL" id="KPY72736.1"/>
    </source>
</evidence>
<dbReference type="Proteomes" id="UP000050384">
    <property type="component" value="Unassembled WGS sequence"/>
</dbReference>
<comment type="catalytic activity">
    <reaction evidence="1">
        <text>AMP + H2O = D-ribose 5-phosphate + adenine</text>
        <dbReference type="Rhea" id="RHEA:20129"/>
        <dbReference type="ChEBI" id="CHEBI:15377"/>
        <dbReference type="ChEBI" id="CHEBI:16708"/>
        <dbReference type="ChEBI" id="CHEBI:78346"/>
        <dbReference type="ChEBI" id="CHEBI:456215"/>
        <dbReference type="EC" id="3.2.2.4"/>
    </reaction>
</comment>
<dbReference type="InterPro" id="IPR005269">
    <property type="entry name" value="LOG"/>
</dbReference>
<dbReference type="Pfam" id="PF03641">
    <property type="entry name" value="Lysine_decarbox"/>
    <property type="match status" value="1"/>
</dbReference>
<dbReference type="GO" id="GO:0008714">
    <property type="term" value="F:AMP nucleosidase activity"/>
    <property type="evidence" value="ECO:0007669"/>
    <property type="project" value="UniProtKB-EC"/>
</dbReference>
<keyword evidence="3" id="KW-0378">Hydrolase</keyword>
<comment type="caution">
    <text evidence="4">The sequence shown here is derived from an EMBL/GenBank/DDBJ whole genome shotgun (WGS) entry which is preliminary data.</text>
</comment>
<evidence type="ECO:0000313" key="5">
    <source>
        <dbReference type="Proteomes" id="UP000050384"/>
    </source>
</evidence>
<sequence length="177" mass="19416">MNVCVFCSSGEGRSPVYASVALETGAQLALRGDTVVHGGAIGGLMGKLTEGARLNGGRVIGVTSPEVRHIEWVSSSLQDIIETQTLSERKRKMMELADEFVILPGGFGTLDETCEIITRKQLGLTSQPISFINVNGYWERFFDFIEAAETEDMIVTKGRDTFRVYASLEEYLHAAPH</sequence>
<evidence type="ECO:0000256" key="3">
    <source>
        <dbReference type="RuleBase" id="RU363015"/>
    </source>
</evidence>
<evidence type="ECO:0000256" key="2">
    <source>
        <dbReference type="ARBA" id="ARBA00006763"/>
    </source>
</evidence>